<sequence length="362" mass="37888">MRITTRETVVRTSMGRASAAGAPVVRRAFTGVGCAAAVLVTVAACGTVQNLTAGQKIDGAVERLGEQKSLAFGIRLDADPDDLVALMGEDGEEAPPEMAEFFTDLRVDVSVKSKKPLAESGEKDITGMGMKVSGDKGVLAEYRVVGDYTYYRADMQAMGDAMGMPFPTADELDELPESEQHLRPVLEGDWVKVNTADLREAAEDAGAGSGSGGSDDIDAKTQKKILDAVRGVVAREVDFKTKDGKDGAEVISAKANFRDLLTGIVGKLRPIEGELPPGAELPTAKDMKDAPDKNVAVDFTLQDGDLTRIETDLAVLADDPKGAEAPLVLTFGKAGDISAPKGASEIPVDEFGGPFGGGMLGV</sequence>
<name>A0ABU4LDZ8_9ACTN</name>
<evidence type="ECO:0000313" key="2">
    <source>
        <dbReference type="Proteomes" id="UP001271723"/>
    </source>
</evidence>
<dbReference type="Proteomes" id="UP001271723">
    <property type="component" value="Unassembled WGS sequence"/>
</dbReference>
<dbReference type="EMBL" id="JARAVY010000015">
    <property type="protein sequence ID" value="MDX2913434.1"/>
    <property type="molecule type" value="Genomic_DNA"/>
</dbReference>
<accession>A0ABU4LDZ8</accession>
<proteinExistence type="predicted"/>
<gene>
    <name evidence="1" type="ORF">PV517_32795</name>
</gene>
<keyword evidence="2" id="KW-1185">Reference proteome</keyword>
<reference evidence="1 2" key="1">
    <citation type="journal article" date="2023" name="Microb. Genom.">
        <title>Mesoterricola silvestris gen. nov., sp. nov., Mesoterricola sediminis sp. nov., Geothrix oryzae sp. nov., Geothrix edaphica sp. nov., Geothrix rubra sp. nov., and Geothrix limicola sp. nov., six novel members of Acidobacteriota isolated from soils.</title>
        <authorList>
            <person name="Weisberg A.J."/>
            <person name="Pearce E."/>
            <person name="Kramer C.G."/>
            <person name="Chang J.H."/>
            <person name="Clarke C.R."/>
        </authorList>
    </citation>
    <scope>NUCLEOTIDE SEQUENCE [LARGE SCALE GENOMIC DNA]</scope>
    <source>
        <strain evidence="1 2">NRRL_B-2795</strain>
    </source>
</reference>
<evidence type="ECO:0000313" key="1">
    <source>
        <dbReference type="EMBL" id="MDX2913434.1"/>
    </source>
</evidence>
<evidence type="ECO:0008006" key="3">
    <source>
        <dbReference type="Google" id="ProtNLM"/>
    </source>
</evidence>
<organism evidence="1 2">
    <name type="scientific">Streptomyces griseiscabiei</name>
    <dbReference type="NCBI Taxonomy" id="2993540"/>
    <lineage>
        <taxon>Bacteria</taxon>
        <taxon>Bacillati</taxon>
        <taxon>Actinomycetota</taxon>
        <taxon>Actinomycetes</taxon>
        <taxon>Kitasatosporales</taxon>
        <taxon>Streptomycetaceae</taxon>
        <taxon>Streptomyces</taxon>
    </lineage>
</organism>
<protein>
    <recommendedName>
        <fullName evidence="3">Lipoprotein</fullName>
    </recommendedName>
</protein>
<comment type="caution">
    <text evidence="1">The sequence shown here is derived from an EMBL/GenBank/DDBJ whole genome shotgun (WGS) entry which is preliminary data.</text>
</comment>
<dbReference type="RefSeq" id="WP_256964015.1">
    <property type="nucleotide sequence ID" value="NZ_JAGJBZ010000003.1"/>
</dbReference>